<dbReference type="RefSeq" id="XP_001453766.1">
    <property type="nucleotide sequence ID" value="XM_001453729.1"/>
</dbReference>
<evidence type="ECO:0000313" key="3">
    <source>
        <dbReference type="Proteomes" id="UP000000600"/>
    </source>
</evidence>
<dbReference type="KEGG" id="ptm:GSPATT00020050001"/>
<sequence length="178" mass="21479">MELQNDDFLNKILEQSLQEFNELQKKLEIVQKRESELKSQPQYKQSEIFKSIKNVKYPSFTSYTQRQEEKFNQNQNHFNQEPQSSHIVHQQDFQNDFHQIQQAKDFSYNPPVIERVSSELIEESAIIPNEAMHDQKQKMEHQKNILIRKKNEIIKSELLKFEQDKKPQTINQTQYIKK</sequence>
<dbReference type="InParanoid" id="A0DTK2"/>
<evidence type="ECO:0000256" key="1">
    <source>
        <dbReference type="SAM" id="Coils"/>
    </source>
</evidence>
<gene>
    <name evidence="2" type="ORF">GSPATT00020050001</name>
</gene>
<organism evidence="2 3">
    <name type="scientific">Paramecium tetraurelia</name>
    <dbReference type="NCBI Taxonomy" id="5888"/>
    <lineage>
        <taxon>Eukaryota</taxon>
        <taxon>Sar</taxon>
        <taxon>Alveolata</taxon>
        <taxon>Ciliophora</taxon>
        <taxon>Intramacronucleata</taxon>
        <taxon>Oligohymenophorea</taxon>
        <taxon>Peniculida</taxon>
        <taxon>Parameciidae</taxon>
        <taxon>Paramecium</taxon>
    </lineage>
</organism>
<dbReference type="Proteomes" id="UP000000600">
    <property type="component" value="Unassembled WGS sequence"/>
</dbReference>
<proteinExistence type="predicted"/>
<dbReference type="OMA" id="YEMNKSE"/>
<accession>A0DTK2</accession>
<protein>
    <submittedName>
        <fullName evidence="2">Uncharacterized protein</fullName>
    </submittedName>
</protein>
<keyword evidence="1" id="KW-0175">Coiled coil</keyword>
<evidence type="ECO:0000313" key="2">
    <source>
        <dbReference type="EMBL" id="CAK86369.1"/>
    </source>
</evidence>
<dbReference type="HOGENOM" id="CLU_1513410_0_0_1"/>
<reference evidence="2 3" key="1">
    <citation type="journal article" date="2006" name="Nature">
        <title>Global trends of whole-genome duplications revealed by the ciliate Paramecium tetraurelia.</title>
        <authorList>
            <consortium name="Genoscope"/>
            <person name="Aury J.-M."/>
            <person name="Jaillon O."/>
            <person name="Duret L."/>
            <person name="Noel B."/>
            <person name="Jubin C."/>
            <person name="Porcel B.M."/>
            <person name="Segurens B."/>
            <person name="Daubin V."/>
            <person name="Anthouard V."/>
            <person name="Aiach N."/>
            <person name="Arnaiz O."/>
            <person name="Billaut A."/>
            <person name="Beisson J."/>
            <person name="Blanc I."/>
            <person name="Bouhouche K."/>
            <person name="Camara F."/>
            <person name="Duharcourt S."/>
            <person name="Guigo R."/>
            <person name="Gogendeau D."/>
            <person name="Katinka M."/>
            <person name="Keller A.-M."/>
            <person name="Kissmehl R."/>
            <person name="Klotz C."/>
            <person name="Koll F."/>
            <person name="Le Moue A."/>
            <person name="Lepere C."/>
            <person name="Malinsky S."/>
            <person name="Nowacki M."/>
            <person name="Nowak J.K."/>
            <person name="Plattner H."/>
            <person name="Poulain J."/>
            <person name="Ruiz F."/>
            <person name="Serrano V."/>
            <person name="Zagulski M."/>
            <person name="Dessen P."/>
            <person name="Betermier M."/>
            <person name="Weissenbach J."/>
            <person name="Scarpelli C."/>
            <person name="Schachter V."/>
            <person name="Sperling L."/>
            <person name="Meyer E."/>
            <person name="Cohen J."/>
            <person name="Wincker P."/>
        </authorList>
    </citation>
    <scope>NUCLEOTIDE SEQUENCE [LARGE SCALE GENOMIC DNA]</scope>
    <source>
        <strain evidence="2 3">Stock d4-2</strain>
    </source>
</reference>
<dbReference type="OrthoDB" id="433414at2759"/>
<dbReference type="EMBL" id="CT868574">
    <property type="protein sequence ID" value="CAK86369.1"/>
    <property type="molecule type" value="Genomic_DNA"/>
</dbReference>
<dbReference type="AlphaFoldDB" id="A0DTK2"/>
<name>A0DTK2_PARTE</name>
<keyword evidence="3" id="KW-1185">Reference proteome</keyword>
<dbReference type="GeneID" id="5039551"/>
<feature type="coiled-coil region" evidence="1">
    <location>
        <begin position="13"/>
        <end position="40"/>
    </location>
</feature>